<dbReference type="GO" id="GO:0070290">
    <property type="term" value="F:N-acylphosphatidylethanolamine-specific phospholipase D activity"/>
    <property type="evidence" value="ECO:0007669"/>
    <property type="project" value="InterPro"/>
</dbReference>
<accession>A0A2W5S6V4</accession>
<sequence>MAAEPPPPHHRARGFQNNYLEFEPPPLSAVLRWRREAARQHLPKPPSTPIPQAAPALDFLHANAGGAAAQVPAVTWIGHATVLAQFGGLSLLTDPIFAERASPVAFAGPKRYQPPGVALAELPHIDLVLVSHNHYDHLDLAAARALAAQPGGSPLFAVPLGLADWFRRRGMPRVVELDWWQTHALAVPGRPAVEVMLLPAQHWSGRGLQDRLLTLWGGFAVFAPDCHFFFAGDTGYSRDFADIRERLAPRQTEALGGGFDIALLPIGAYAPRWFMTPQHVDVAQSMDIHRDLGAKRSLGVHWGTFQLTDESLDEPPRVLAAERAARGVPEAAFFTLPIGGTERLAPRSADARLLSNS</sequence>
<dbReference type="PIRSF" id="PIRSF038896">
    <property type="entry name" value="NAPE-PLD"/>
    <property type="match status" value="1"/>
</dbReference>
<organism evidence="2 3">
    <name type="scientific">Variovorax paradoxus</name>
    <dbReference type="NCBI Taxonomy" id="34073"/>
    <lineage>
        <taxon>Bacteria</taxon>
        <taxon>Pseudomonadati</taxon>
        <taxon>Pseudomonadota</taxon>
        <taxon>Betaproteobacteria</taxon>
        <taxon>Burkholderiales</taxon>
        <taxon>Comamonadaceae</taxon>
        <taxon>Variovorax</taxon>
    </lineage>
</organism>
<dbReference type="Gene3D" id="3.60.15.10">
    <property type="entry name" value="Ribonuclease Z/Hydroxyacylglutathione hydrolase-like"/>
    <property type="match status" value="1"/>
</dbReference>
<dbReference type="AlphaFoldDB" id="A0A2W5S6V4"/>
<evidence type="ECO:0000313" key="3">
    <source>
        <dbReference type="Proteomes" id="UP000249135"/>
    </source>
</evidence>
<reference evidence="2 3" key="1">
    <citation type="submission" date="2017-08" db="EMBL/GenBank/DDBJ databases">
        <title>Infants hospitalized years apart are colonized by the same room-sourced microbial strains.</title>
        <authorList>
            <person name="Brooks B."/>
            <person name="Olm M.R."/>
            <person name="Firek B.A."/>
            <person name="Baker R."/>
            <person name="Thomas B.C."/>
            <person name="Morowitz M.J."/>
            <person name="Banfield J.F."/>
        </authorList>
    </citation>
    <scope>NUCLEOTIDE SEQUENCE [LARGE SCALE GENOMIC DNA]</scope>
    <source>
        <strain evidence="2">S2_005_003_R2_41</strain>
    </source>
</reference>
<protein>
    <submittedName>
        <fullName evidence="2">MBL fold metallo-hydrolase</fullName>
    </submittedName>
</protein>
<dbReference type="Pfam" id="PF12706">
    <property type="entry name" value="Lactamase_B_2"/>
    <property type="match status" value="1"/>
</dbReference>
<dbReference type="GO" id="GO:0008270">
    <property type="term" value="F:zinc ion binding"/>
    <property type="evidence" value="ECO:0007669"/>
    <property type="project" value="InterPro"/>
</dbReference>
<dbReference type="PANTHER" id="PTHR15032:SF4">
    <property type="entry name" value="N-ACYL-PHOSPHATIDYLETHANOLAMINE-HYDROLYZING PHOSPHOLIPASE D"/>
    <property type="match status" value="1"/>
</dbReference>
<dbReference type="InterPro" id="IPR036866">
    <property type="entry name" value="RibonucZ/Hydroxyglut_hydro"/>
</dbReference>
<evidence type="ECO:0000313" key="2">
    <source>
        <dbReference type="EMBL" id="PZQ75373.1"/>
    </source>
</evidence>
<dbReference type="PANTHER" id="PTHR15032">
    <property type="entry name" value="N-ACYL-PHOSPHATIDYLETHANOLAMINE-HYDROLYZING PHOSPHOLIPASE D"/>
    <property type="match status" value="1"/>
</dbReference>
<feature type="domain" description="Metallo-beta-lactamase" evidence="1">
    <location>
        <begin position="91"/>
        <end position="302"/>
    </location>
</feature>
<dbReference type="SUPFAM" id="SSF56281">
    <property type="entry name" value="Metallo-hydrolase/oxidoreductase"/>
    <property type="match status" value="1"/>
</dbReference>
<dbReference type="InterPro" id="IPR024884">
    <property type="entry name" value="NAPE-PLD"/>
</dbReference>
<dbReference type="Proteomes" id="UP000249135">
    <property type="component" value="Unassembled WGS sequence"/>
</dbReference>
<gene>
    <name evidence="2" type="ORF">DI563_09840</name>
</gene>
<dbReference type="GO" id="GO:0005737">
    <property type="term" value="C:cytoplasm"/>
    <property type="evidence" value="ECO:0007669"/>
    <property type="project" value="TreeGrafter"/>
</dbReference>
<proteinExistence type="predicted"/>
<dbReference type="EMBL" id="QFPP01000090">
    <property type="protein sequence ID" value="PZQ75373.1"/>
    <property type="molecule type" value="Genomic_DNA"/>
</dbReference>
<evidence type="ECO:0000259" key="1">
    <source>
        <dbReference type="Pfam" id="PF12706"/>
    </source>
</evidence>
<dbReference type="InterPro" id="IPR001279">
    <property type="entry name" value="Metallo-B-lactamas"/>
</dbReference>
<comment type="caution">
    <text evidence="2">The sequence shown here is derived from an EMBL/GenBank/DDBJ whole genome shotgun (WGS) entry which is preliminary data.</text>
</comment>
<name>A0A2W5S6V4_VARPD</name>
<keyword evidence="2" id="KW-0378">Hydrolase</keyword>